<evidence type="ECO:0000313" key="2">
    <source>
        <dbReference type="RefSeq" id="XP_013180279.1"/>
    </source>
</evidence>
<accession>A0AAJ6ZW19</accession>
<feature type="region of interest" description="Disordered" evidence="1">
    <location>
        <begin position="742"/>
        <end position="765"/>
    </location>
</feature>
<proteinExistence type="predicted"/>
<feature type="compositionally biased region" description="Polar residues" evidence="1">
    <location>
        <begin position="263"/>
        <end position="287"/>
    </location>
</feature>
<sequence length="765" mass="83510">MALDKQKILSELGSVMNQLQSADCGCMGKLFNNRNSYPNMSNSTPGAGDYRHGCCRCPGYNRFGSSCGGDPNSANGMQNMNHCMGRCNPAKLYSDTYQYLNSNLMQPVVQEVYNDLKSITPANTIMNNPPPGNALMPSQGQTNMYNQGGIGDQSRGMGGHMGGMGGHMSGTPAPTPDMGSNIVNMMMGGHKPIVNDTSMGGGNPLSQPMVIDAPQSPHGKVGVVPLTNQMNAYQGNDPKMHTMNNQQQYSNPGHLVNLMEGASQPTISPPMYTNPQANQPSVSPTTYANPPASQPSNSPTYANPLLTTPNVHSQHAPGVNKFNQMFPGVMQNFGGDLGFDPMAIAVQMNPANQQRTAIDTIQKLMSGNTRGINRTANVLNQGQLQNAAPADIAQPTALASPVQQTNIPTDHTTLPQMNQPVSQSPEQVNYQYGSEVRPQQVYTTLTSDPSKQMVQQPQYQEPLLPQQPQYVAENPRRALQNASRTEYDYEPYGIPQDPHEGTELPPVPSSVKIEKVPIFPVDLTHTRSYSPIKRTVFSDHNPLSKPRPQSPVKRLAYSDYNTLGQPILRVSASRYIKEDPPLPQTLSPQDSPKPRVYSNVKATVSKTSIIGNRRVGKNPSKNQLQHLYNQYKGSQSLTHQNAVNNNEVASYSEGKLNVPHQQGARAQPIKQVVEKVGGDTLQNTTIESNNVVAGKPEQFAGQFGDVLNIKKTTNEERLAPSPRQRKGNNGLQDQVYTSYPKSTAWSFHGNPRLPMPMGARARKRY</sequence>
<feature type="compositionally biased region" description="Low complexity" evidence="1">
    <location>
        <begin position="288"/>
        <end position="299"/>
    </location>
</feature>
<dbReference type="RefSeq" id="XP_013180279.1">
    <property type="nucleotide sequence ID" value="XM_013324825.1"/>
</dbReference>
<dbReference type="GeneID" id="106126911"/>
<dbReference type="KEGG" id="pxu:106126911"/>
<reference evidence="2" key="1">
    <citation type="submission" date="2025-08" db="UniProtKB">
        <authorList>
            <consortium name="RefSeq"/>
        </authorList>
    </citation>
    <scope>IDENTIFICATION</scope>
</reference>
<dbReference type="Proteomes" id="UP000694872">
    <property type="component" value="Unplaced"/>
</dbReference>
<name>A0AAJ6ZW19_PAPXU</name>
<organism evidence="2">
    <name type="scientific">Papilio xuthus</name>
    <name type="common">Asian swallowtail butterfly</name>
    <dbReference type="NCBI Taxonomy" id="66420"/>
    <lineage>
        <taxon>Eukaryota</taxon>
        <taxon>Metazoa</taxon>
        <taxon>Ecdysozoa</taxon>
        <taxon>Arthropoda</taxon>
        <taxon>Hexapoda</taxon>
        <taxon>Insecta</taxon>
        <taxon>Pterygota</taxon>
        <taxon>Neoptera</taxon>
        <taxon>Endopterygota</taxon>
        <taxon>Lepidoptera</taxon>
        <taxon>Glossata</taxon>
        <taxon>Ditrysia</taxon>
        <taxon>Papilionoidea</taxon>
        <taxon>Papilionidae</taxon>
        <taxon>Papilioninae</taxon>
        <taxon>Papilio</taxon>
    </lineage>
</organism>
<feature type="region of interest" description="Disordered" evidence="1">
    <location>
        <begin position="260"/>
        <end position="310"/>
    </location>
</feature>
<gene>
    <name evidence="2" type="primary">LOC106126911</name>
</gene>
<protein>
    <submittedName>
        <fullName evidence="2">AT-rich interactive domain-containing protein 1A-like</fullName>
    </submittedName>
</protein>
<evidence type="ECO:0000256" key="1">
    <source>
        <dbReference type="SAM" id="MobiDB-lite"/>
    </source>
</evidence>
<dbReference type="AlphaFoldDB" id="A0AAJ6ZW19"/>